<dbReference type="AlphaFoldDB" id="G2YG22"/>
<dbReference type="Proteomes" id="UP000008177">
    <property type="component" value="Unplaced contigs"/>
</dbReference>
<dbReference type="HOGENOM" id="CLU_1517658_0_0_1"/>
<accession>G2YG22</accession>
<sequence>MPFSISSSLNRLFGHHCPNSIHCPICKTGYFKTKISKKLPREKIHFQSIVEDHYNRTIHNEPRYFKQRIDIPLGQPMTLHLNISKNKHVHEYLCYDWGRPESRNLDFQEDVVTTQEDLAESWEEAEDALPTKGKRMVIKRDFVITPLETEICRTLYPDSPTRYWKAKHTISREYVDL</sequence>
<proteinExistence type="predicted"/>
<gene>
    <name evidence="1" type="ORF">BofuT4_P087830.1</name>
</gene>
<protein>
    <submittedName>
        <fullName evidence="1">Uncharacterized protein</fullName>
    </submittedName>
</protein>
<reference evidence="2" key="1">
    <citation type="journal article" date="2011" name="PLoS Genet.">
        <title>Genomic analysis of the necrotrophic fungal pathogens Sclerotinia sclerotiorum and Botrytis cinerea.</title>
        <authorList>
            <person name="Amselem J."/>
            <person name="Cuomo C.A."/>
            <person name="van Kan J.A."/>
            <person name="Viaud M."/>
            <person name="Benito E.P."/>
            <person name="Couloux A."/>
            <person name="Coutinho P.M."/>
            <person name="de Vries R.P."/>
            <person name="Dyer P.S."/>
            <person name="Fillinger S."/>
            <person name="Fournier E."/>
            <person name="Gout L."/>
            <person name="Hahn M."/>
            <person name="Kohn L."/>
            <person name="Lapalu N."/>
            <person name="Plummer K.M."/>
            <person name="Pradier J.M."/>
            <person name="Quevillon E."/>
            <person name="Sharon A."/>
            <person name="Simon A."/>
            <person name="ten Have A."/>
            <person name="Tudzynski B."/>
            <person name="Tudzynski P."/>
            <person name="Wincker P."/>
            <person name="Andrew M."/>
            <person name="Anthouard V."/>
            <person name="Beever R.E."/>
            <person name="Beffa R."/>
            <person name="Benoit I."/>
            <person name="Bouzid O."/>
            <person name="Brault B."/>
            <person name="Chen Z."/>
            <person name="Choquer M."/>
            <person name="Collemare J."/>
            <person name="Cotton P."/>
            <person name="Danchin E.G."/>
            <person name="Da Silva C."/>
            <person name="Gautier A."/>
            <person name="Giraud C."/>
            <person name="Giraud T."/>
            <person name="Gonzalez C."/>
            <person name="Grossetete S."/>
            <person name="Guldener U."/>
            <person name="Henrissat B."/>
            <person name="Howlett B.J."/>
            <person name="Kodira C."/>
            <person name="Kretschmer M."/>
            <person name="Lappartient A."/>
            <person name="Leroch M."/>
            <person name="Levis C."/>
            <person name="Mauceli E."/>
            <person name="Neuveglise C."/>
            <person name="Oeser B."/>
            <person name="Pearson M."/>
            <person name="Poulain J."/>
            <person name="Poussereau N."/>
            <person name="Quesneville H."/>
            <person name="Rascle C."/>
            <person name="Schumacher J."/>
            <person name="Segurens B."/>
            <person name="Sexton A."/>
            <person name="Silva E."/>
            <person name="Sirven C."/>
            <person name="Soanes D.M."/>
            <person name="Talbot N.J."/>
            <person name="Templeton M."/>
            <person name="Yandava C."/>
            <person name="Yarden O."/>
            <person name="Zeng Q."/>
            <person name="Rollins J.A."/>
            <person name="Lebrun M.H."/>
            <person name="Dickman M."/>
        </authorList>
    </citation>
    <scope>NUCLEOTIDE SEQUENCE [LARGE SCALE GENOMIC DNA]</scope>
    <source>
        <strain evidence="2">T4</strain>
    </source>
</reference>
<dbReference type="InParanoid" id="G2YG22"/>
<name>G2YG22_BOTF4</name>
<evidence type="ECO:0000313" key="1">
    <source>
        <dbReference type="EMBL" id="CCD50720.1"/>
    </source>
</evidence>
<evidence type="ECO:0000313" key="2">
    <source>
        <dbReference type="Proteomes" id="UP000008177"/>
    </source>
</evidence>
<dbReference type="EMBL" id="FQ790328">
    <property type="protein sequence ID" value="CCD50720.1"/>
    <property type="molecule type" value="Genomic_DNA"/>
</dbReference>
<organism evidence="1 2">
    <name type="scientific">Botryotinia fuckeliana (strain T4)</name>
    <name type="common">Noble rot fungus</name>
    <name type="synonym">Botrytis cinerea</name>
    <dbReference type="NCBI Taxonomy" id="999810"/>
    <lineage>
        <taxon>Eukaryota</taxon>
        <taxon>Fungi</taxon>
        <taxon>Dikarya</taxon>
        <taxon>Ascomycota</taxon>
        <taxon>Pezizomycotina</taxon>
        <taxon>Leotiomycetes</taxon>
        <taxon>Helotiales</taxon>
        <taxon>Sclerotiniaceae</taxon>
        <taxon>Botrytis</taxon>
    </lineage>
</organism>